<name>A0A183TUL7_SCHSO</name>
<dbReference type="AlphaFoldDB" id="A0A183TUL7"/>
<dbReference type="STRING" id="70667.A0A183TUL7"/>
<organism evidence="4">
    <name type="scientific">Schistocephalus solidus</name>
    <name type="common">Tapeworm</name>
    <dbReference type="NCBI Taxonomy" id="70667"/>
    <lineage>
        <taxon>Eukaryota</taxon>
        <taxon>Metazoa</taxon>
        <taxon>Spiralia</taxon>
        <taxon>Lophotrochozoa</taxon>
        <taxon>Platyhelminthes</taxon>
        <taxon>Cestoda</taxon>
        <taxon>Eucestoda</taxon>
        <taxon>Diphyllobothriidea</taxon>
        <taxon>Diphyllobothriidae</taxon>
        <taxon>Schistocephalus</taxon>
    </lineage>
</organism>
<dbReference type="OrthoDB" id="10254377at2759"/>
<dbReference type="Proteomes" id="UP000275846">
    <property type="component" value="Unassembled WGS sequence"/>
</dbReference>
<reference evidence="4" key="1">
    <citation type="submission" date="2016-06" db="UniProtKB">
        <authorList>
            <consortium name="WormBaseParasite"/>
        </authorList>
    </citation>
    <scope>IDENTIFICATION</scope>
</reference>
<dbReference type="EMBL" id="UYSU01053399">
    <property type="protein sequence ID" value="VDM06551.1"/>
    <property type="molecule type" value="Genomic_DNA"/>
</dbReference>
<dbReference type="Gene3D" id="1.20.900.10">
    <property type="entry name" value="Dbl homology (DH) domain"/>
    <property type="match status" value="1"/>
</dbReference>
<dbReference type="InterPro" id="IPR035899">
    <property type="entry name" value="DBL_dom_sf"/>
</dbReference>
<dbReference type="InterPro" id="IPR000219">
    <property type="entry name" value="DH_dom"/>
</dbReference>
<dbReference type="Pfam" id="PF00621">
    <property type="entry name" value="RhoGEF"/>
    <property type="match status" value="1"/>
</dbReference>
<protein>
    <submittedName>
        <fullName evidence="4">DH domain-containing protein</fullName>
    </submittedName>
</protein>
<dbReference type="GO" id="GO:0005085">
    <property type="term" value="F:guanyl-nucleotide exchange factor activity"/>
    <property type="evidence" value="ECO:0007669"/>
    <property type="project" value="InterPro"/>
</dbReference>
<feature type="domain" description="DH" evidence="1">
    <location>
        <begin position="3"/>
        <end position="56"/>
    </location>
</feature>
<accession>A0A183TUL7</accession>
<evidence type="ECO:0000259" key="1">
    <source>
        <dbReference type="PROSITE" id="PS50010"/>
    </source>
</evidence>
<evidence type="ECO:0000313" key="3">
    <source>
        <dbReference type="Proteomes" id="UP000275846"/>
    </source>
</evidence>
<evidence type="ECO:0000313" key="4">
    <source>
        <dbReference type="WBParaSite" id="SSLN_0002091001-mRNA-1"/>
    </source>
</evidence>
<keyword evidence="3" id="KW-1185">Reference proteome</keyword>
<gene>
    <name evidence="2" type="ORF">SSLN_LOCUS20165</name>
</gene>
<proteinExistence type="predicted"/>
<dbReference type="WBParaSite" id="SSLN_0002091001-mRNA-1">
    <property type="protein sequence ID" value="SSLN_0002091001-mRNA-1"/>
    <property type="gene ID" value="SSLN_0002091001"/>
</dbReference>
<dbReference type="PROSITE" id="PS51257">
    <property type="entry name" value="PROKAR_LIPOPROTEIN"/>
    <property type="match status" value="1"/>
</dbReference>
<sequence length="56" mass="6748">MRKRNSIVFKLFESEEEYVQQLFILVSCFLRPFRMIASSKKPLIRHEDVNSIFLNV</sequence>
<reference evidence="2 3" key="2">
    <citation type="submission" date="2018-11" db="EMBL/GenBank/DDBJ databases">
        <authorList>
            <consortium name="Pathogen Informatics"/>
        </authorList>
    </citation>
    <scope>NUCLEOTIDE SEQUENCE [LARGE SCALE GENOMIC DNA]</scope>
    <source>
        <strain evidence="2 3">NST_G2</strain>
    </source>
</reference>
<dbReference type="PROSITE" id="PS50010">
    <property type="entry name" value="DH_2"/>
    <property type="match status" value="1"/>
</dbReference>
<evidence type="ECO:0000313" key="2">
    <source>
        <dbReference type="EMBL" id="VDM06551.1"/>
    </source>
</evidence>
<dbReference type="SUPFAM" id="SSF48065">
    <property type="entry name" value="DBL homology domain (DH-domain)"/>
    <property type="match status" value="1"/>
</dbReference>